<sequence>MDSKPSPPPGPQLNAREETARPFTRQELKSFRNPFFVFGKRFKVDDLVFRVISYTQLPREGSVFKLWYENAEDPVRVSEEELESMLSGTDCLYYPENRQHNRALFEVLKCVSYASLSCFVCHPNISCTVFIGDNHGTRGKASRVPPPSLTRSTADRHYYPPSRDHGEHPVWKIPDPITSTTCFKLGI</sequence>
<evidence type="ECO:0000256" key="1">
    <source>
        <dbReference type="SAM" id="MobiDB-lite"/>
    </source>
</evidence>
<evidence type="ECO:0000313" key="3">
    <source>
        <dbReference type="Proteomes" id="UP000053820"/>
    </source>
</evidence>
<keyword evidence="3" id="KW-1185">Reference proteome</keyword>
<dbReference type="Proteomes" id="UP000053820">
    <property type="component" value="Unassembled WGS sequence"/>
</dbReference>
<protein>
    <submittedName>
        <fullName evidence="2">Uncharacterized protein</fullName>
    </submittedName>
</protein>
<dbReference type="HOGENOM" id="CLU_1447875_0_0_1"/>
<proteinExistence type="predicted"/>
<dbReference type="AlphaFoldDB" id="A0A0C9W1W6"/>
<feature type="compositionally biased region" description="Basic and acidic residues" evidence="1">
    <location>
        <begin position="153"/>
        <end position="165"/>
    </location>
</feature>
<organism evidence="2 3">
    <name type="scientific">Hydnomerulius pinastri MD-312</name>
    <dbReference type="NCBI Taxonomy" id="994086"/>
    <lineage>
        <taxon>Eukaryota</taxon>
        <taxon>Fungi</taxon>
        <taxon>Dikarya</taxon>
        <taxon>Basidiomycota</taxon>
        <taxon>Agaricomycotina</taxon>
        <taxon>Agaricomycetes</taxon>
        <taxon>Agaricomycetidae</taxon>
        <taxon>Boletales</taxon>
        <taxon>Boletales incertae sedis</taxon>
        <taxon>Leucogyrophana</taxon>
    </lineage>
</organism>
<reference evidence="2 3" key="1">
    <citation type="submission" date="2014-04" db="EMBL/GenBank/DDBJ databases">
        <title>Evolutionary Origins and Diversification of the Mycorrhizal Mutualists.</title>
        <authorList>
            <consortium name="DOE Joint Genome Institute"/>
            <consortium name="Mycorrhizal Genomics Consortium"/>
            <person name="Kohler A."/>
            <person name="Kuo A."/>
            <person name="Nagy L.G."/>
            <person name="Floudas D."/>
            <person name="Copeland A."/>
            <person name="Barry K.W."/>
            <person name="Cichocki N."/>
            <person name="Veneault-Fourrey C."/>
            <person name="LaButti K."/>
            <person name="Lindquist E.A."/>
            <person name="Lipzen A."/>
            <person name="Lundell T."/>
            <person name="Morin E."/>
            <person name="Murat C."/>
            <person name="Riley R."/>
            <person name="Ohm R."/>
            <person name="Sun H."/>
            <person name="Tunlid A."/>
            <person name="Henrissat B."/>
            <person name="Grigoriev I.V."/>
            <person name="Hibbett D.S."/>
            <person name="Martin F."/>
        </authorList>
    </citation>
    <scope>NUCLEOTIDE SEQUENCE [LARGE SCALE GENOMIC DNA]</scope>
    <source>
        <strain evidence="2 3">MD-312</strain>
    </source>
</reference>
<evidence type="ECO:0000313" key="2">
    <source>
        <dbReference type="EMBL" id="KIJ59933.1"/>
    </source>
</evidence>
<name>A0A0C9W1W6_9AGAM</name>
<feature type="region of interest" description="Disordered" evidence="1">
    <location>
        <begin position="137"/>
        <end position="165"/>
    </location>
</feature>
<dbReference type="EMBL" id="KN839878">
    <property type="protein sequence ID" value="KIJ59933.1"/>
    <property type="molecule type" value="Genomic_DNA"/>
</dbReference>
<gene>
    <name evidence="2" type="ORF">HYDPIDRAFT_43641</name>
</gene>
<accession>A0A0C9W1W6</accession>